<dbReference type="GO" id="GO:0004674">
    <property type="term" value="F:protein serine/threonine kinase activity"/>
    <property type="evidence" value="ECO:0007669"/>
    <property type="project" value="UniProtKB-KW"/>
</dbReference>
<dbReference type="Proteomes" id="UP000179807">
    <property type="component" value="Unassembled WGS sequence"/>
</dbReference>
<keyword evidence="4 7" id="KW-0418">Kinase</keyword>
<evidence type="ECO:0000313" key="8">
    <source>
        <dbReference type="Proteomes" id="UP000179807"/>
    </source>
</evidence>
<dbReference type="Gene3D" id="1.10.510.10">
    <property type="entry name" value="Transferase(Phosphotransferase) domain 1"/>
    <property type="match status" value="1"/>
</dbReference>
<keyword evidence="3" id="KW-0547">Nucleotide-binding</keyword>
<evidence type="ECO:0000256" key="3">
    <source>
        <dbReference type="ARBA" id="ARBA00022741"/>
    </source>
</evidence>
<dbReference type="GeneID" id="94834052"/>
<keyword evidence="8" id="KW-1185">Reference proteome</keyword>
<evidence type="ECO:0000259" key="6">
    <source>
        <dbReference type="PROSITE" id="PS50011"/>
    </source>
</evidence>
<name>A0A1J4KP70_9EUKA</name>
<dbReference type="SMART" id="SM00220">
    <property type="entry name" value="S_TKc"/>
    <property type="match status" value="1"/>
</dbReference>
<dbReference type="InterPro" id="IPR011009">
    <property type="entry name" value="Kinase-like_dom_sf"/>
</dbReference>
<keyword evidence="5" id="KW-0067">ATP-binding</keyword>
<evidence type="ECO:0000313" key="7">
    <source>
        <dbReference type="EMBL" id="OHT12898.1"/>
    </source>
</evidence>
<gene>
    <name evidence="7" type="ORF">TRFO_17042</name>
</gene>
<reference evidence="7" key="1">
    <citation type="submission" date="2016-10" db="EMBL/GenBank/DDBJ databases">
        <authorList>
            <person name="Benchimol M."/>
            <person name="Almeida L.G."/>
            <person name="Vasconcelos A.T."/>
            <person name="Perreira-Neves A."/>
            <person name="Rosa I.A."/>
            <person name="Tasca T."/>
            <person name="Bogo M.R."/>
            <person name="de Souza W."/>
        </authorList>
    </citation>
    <scope>NUCLEOTIDE SEQUENCE [LARGE SCALE GENOMIC DNA]</scope>
    <source>
        <strain evidence="7">K</strain>
    </source>
</reference>
<keyword evidence="2" id="KW-0808">Transferase</keyword>
<dbReference type="AlphaFoldDB" id="A0A1J4KP70"/>
<dbReference type="RefSeq" id="XP_068366034.1">
    <property type="nucleotide sequence ID" value="XM_068499348.1"/>
</dbReference>
<organism evidence="7 8">
    <name type="scientific">Tritrichomonas foetus</name>
    <dbReference type="NCBI Taxonomy" id="1144522"/>
    <lineage>
        <taxon>Eukaryota</taxon>
        <taxon>Metamonada</taxon>
        <taxon>Parabasalia</taxon>
        <taxon>Tritrichomonadida</taxon>
        <taxon>Tritrichomonadidae</taxon>
        <taxon>Tritrichomonas</taxon>
    </lineage>
</organism>
<accession>A0A1J4KP70</accession>
<keyword evidence="1" id="KW-0723">Serine/threonine-protein kinase</keyword>
<protein>
    <submittedName>
        <fullName evidence="7">CAMK family protein kinase</fullName>
    </submittedName>
</protein>
<evidence type="ECO:0000256" key="2">
    <source>
        <dbReference type="ARBA" id="ARBA00022679"/>
    </source>
</evidence>
<dbReference type="Pfam" id="PF00069">
    <property type="entry name" value="Pkinase"/>
    <property type="match status" value="1"/>
</dbReference>
<dbReference type="GO" id="GO:0005524">
    <property type="term" value="F:ATP binding"/>
    <property type="evidence" value="ECO:0007669"/>
    <property type="project" value="UniProtKB-KW"/>
</dbReference>
<dbReference type="VEuPathDB" id="TrichDB:TRFO_17042"/>
<evidence type="ECO:0000256" key="5">
    <source>
        <dbReference type="ARBA" id="ARBA00022840"/>
    </source>
</evidence>
<evidence type="ECO:0000256" key="1">
    <source>
        <dbReference type="ARBA" id="ARBA00022527"/>
    </source>
</evidence>
<dbReference type="EMBL" id="MLAK01000552">
    <property type="protein sequence ID" value="OHT12898.1"/>
    <property type="molecule type" value="Genomic_DNA"/>
</dbReference>
<comment type="caution">
    <text evidence="7">The sequence shown here is derived from an EMBL/GenBank/DDBJ whole genome shotgun (WGS) entry which is preliminary data.</text>
</comment>
<feature type="domain" description="Protein kinase" evidence="6">
    <location>
        <begin position="30"/>
        <end position="335"/>
    </location>
</feature>
<sequence>MTIIDTYTQIIINYRLIDLPMQNFKTPEGYEFIKNLSQGFFSRSALVKSNLGELFVCKRISKKLIDDVQAFIERLDHISTLNSPFIVSYNLIKEDEEDIILIRKFIEGDSLIDSALEKYEIDQNNAYAMWKIVIRTFAHLHRHHIISTYILPSNIFVLNSNSILITDTLPLSLKINIQNRTPNLLQVGFLPPEAFGAKPMNEASDTWSLGVLLHYMISRSLPFRTKNLCTIAEEILHCEVTINPSLPLDIQGIIKTLLHNTNEKSLILEKLVVDRISASRSQSLPLALPRISGLNARPTLLKQIPKIVSLNPSKPPTLLSLCSRSNESQRENAILTVRARAGYHFHPAHNPLSV</sequence>
<dbReference type="InterPro" id="IPR000719">
    <property type="entry name" value="Prot_kinase_dom"/>
</dbReference>
<dbReference type="SUPFAM" id="SSF56112">
    <property type="entry name" value="Protein kinase-like (PK-like)"/>
    <property type="match status" value="1"/>
</dbReference>
<evidence type="ECO:0000256" key="4">
    <source>
        <dbReference type="ARBA" id="ARBA00022777"/>
    </source>
</evidence>
<dbReference type="PANTHER" id="PTHR24351">
    <property type="entry name" value="RIBOSOMAL PROTEIN S6 KINASE"/>
    <property type="match status" value="1"/>
</dbReference>
<dbReference type="PROSITE" id="PS50011">
    <property type="entry name" value="PROTEIN_KINASE_DOM"/>
    <property type="match status" value="1"/>
</dbReference>
<dbReference type="Gene3D" id="3.30.200.20">
    <property type="entry name" value="Phosphorylase Kinase, domain 1"/>
    <property type="match status" value="1"/>
</dbReference>
<proteinExistence type="predicted"/>